<dbReference type="Gene3D" id="3.40.50.170">
    <property type="entry name" value="Formyl transferase, N-terminal domain"/>
    <property type="match status" value="1"/>
</dbReference>
<keyword evidence="3 4" id="KW-0658">Purine biosynthesis</keyword>
<dbReference type="GO" id="GO:0005829">
    <property type="term" value="C:cytosol"/>
    <property type="evidence" value="ECO:0007669"/>
    <property type="project" value="TreeGrafter"/>
</dbReference>
<comment type="similarity">
    <text evidence="4">Belongs to the GART family.</text>
</comment>
<feature type="binding site" evidence="4">
    <location>
        <begin position="12"/>
        <end position="14"/>
    </location>
    <ligand>
        <name>N(1)-(5-phospho-beta-D-ribosyl)glycinamide</name>
        <dbReference type="ChEBI" id="CHEBI:143788"/>
    </ligand>
</feature>
<dbReference type="InterPro" id="IPR002376">
    <property type="entry name" value="Formyl_transf_N"/>
</dbReference>
<dbReference type="EC" id="2.1.2.2" evidence="4"/>
<dbReference type="HAMAP" id="MF_01930">
    <property type="entry name" value="PurN"/>
    <property type="match status" value="1"/>
</dbReference>
<reference evidence="6 7" key="1">
    <citation type="submission" date="2016-10" db="EMBL/GenBank/DDBJ databases">
        <authorList>
            <person name="de Groot N.N."/>
        </authorList>
    </citation>
    <scope>NUCLEOTIDE SEQUENCE [LARGE SCALE GENOMIC DNA]</scope>
    <source>
        <strain evidence="6 7">CGMCC 1.7031</strain>
    </source>
</reference>
<evidence type="ECO:0000256" key="3">
    <source>
        <dbReference type="ARBA" id="ARBA00022755"/>
    </source>
</evidence>
<protein>
    <recommendedName>
        <fullName evidence="4">Phosphoribosylglycinamide formyltransferase</fullName>
        <ecNumber evidence="4">2.1.2.2</ecNumber>
    </recommendedName>
    <alternativeName>
        <fullName evidence="4">5'-phosphoribosylglycinamide transformylase</fullName>
    </alternativeName>
    <alternativeName>
        <fullName evidence="4">GAR transformylase</fullName>
        <shortName evidence="4">GART</shortName>
    </alternativeName>
</protein>
<evidence type="ECO:0000256" key="1">
    <source>
        <dbReference type="ARBA" id="ARBA00005054"/>
    </source>
</evidence>
<name>A0A1G5H271_9FLAO</name>
<dbReference type="UniPathway" id="UPA00074">
    <property type="reaction ID" value="UER00126"/>
</dbReference>
<feature type="domain" description="Formyl transferase N-terminal" evidence="5">
    <location>
        <begin position="2"/>
        <end position="181"/>
    </location>
</feature>
<comment type="caution">
    <text evidence="4">Lacks conserved residue(s) required for the propagation of feature annotation.</text>
</comment>
<evidence type="ECO:0000256" key="2">
    <source>
        <dbReference type="ARBA" id="ARBA00022679"/>
    </source>
</evidence>
<feature type="site" description="Raises pKa of active site His" evidence="4">
    <location>
        <position position="144"/>
    </location>
</feature>
<dbReference type="InterPro" id="IPR036477">
    <property type="entry name" value="Formyl_transf_N_sf"/>
</dbReference>
<comment type="pathway">
    <text evidence="1 4">Purine metabolism; IMP biosynthesis via de novo pathway; N(2)-formyl-N(1)-(5-phospho-D-ribosyl)glycinamide from N(1)-(5-phospho-D-ribosyl)glycinamide (10-formyl THF route): step 1/1.</text>
</comment>
<dbReference type="Pfam" id="PF00551">
    <property type="entry name" value="Formyl_trans_N"/>
    <property type="match status" value="1"/>
</dbReference>
<dbReference type="PANTHER" id="PTHR43369:SF2">
    <property type="entry name" value="PHOSPHORIBOSYLGLYCINAMIDE FORMYLTRANSFERASE"/>
    <property type="match status" value="1"/>
</dbReference>
<evidence type="ECO:0000313" key="6">
    <source>
        <dbReference type="EMBL" id="SCY57639.1"/>
    </source>
</evidence>
<comment type="catalytic activity">
    <reaction evidence="4">
        <text>N(1)-(5-phospho-beta-D-ribosyl)glycinamide + (6R)-10-formyltetrahydrofolate = N(2)-formyl-N(1)-(5-phospho-beta-D-ribosyl)glycinamide + (6S)-5,6,7,8-tetrahydrofolate + H(+)</text>
        <dbReference type="Rhea" id="RHEA:15053"/>
        <dbReference type="ChEBI" id="CHEBI:15378"/>
        <dbReference type="ChEBI" id="CHEBI:57453"/>
        <dbReference type="ChEBI" id="CHEBI:143788"/>
        <dbReference type="ChEBI" id="CHEBI:147286"/>
        <dbReference type="ChEBI" id="CHEBI:195366"/>
        <dbReference type="EC" id="2.1.2.2"/>
    </reaction>
</comment>
<feature type="binding site" evidence="4">
    <location>
        <position position="58"/>
    </location>
    <ligand>
        <name>(6R)-10-formyltetrahydrofolate</name>
        <dbReference type="ChEBI" id="CHEBI:195366"/>
    </ligand>
</feature>
<comment type="function">
    <text evidence="4">Catalyzes the transfer of a formyl group from 10-formyltetrahydrofolate to 5-phospho-ribosyl-glycinamide (GAR), producing 5-phospho-ribosyl-N-formylglycinamide (FGAR) and tetrahydrofolate.</text>
</comment>
<feature type="binding site" evidence="4">
    <location>
        <position position="101"/>
    </location>
    <ligand>
        <name>(6R)-10-formyltetrahydrofolate</name>
        <dbReference type="ChEBI" id="CHEBI:195366"/>
    </ligand>
</feature>
<dbReference type="OrthoDB" id="9806170at2"/>
<evidence type="ECO:0000259" key="5">
    <source>
        <dbReference type="Pfam" id="PF00551"/>
    </source>
</evidence>
<dbReference type="AlphaFoldDB" id="A0A1G5H271"/>
<dbReference type="Proteomes" id="UP000199354">
    <property type="component" value="Unassembled WGS sequence"/>
</dbReference>
<evidence type="ECO:0000313" key="7">
    <source>
        <dbReference type="Proteomes" id="UP000199354"/>
    </source>
</evidence>
<gene>
    <name evidence="4" type="primary">purN</name>
    <name evidence="6" type="ORF">SAMN02927903_01724</name>
</gene>
<dbReference type="EMBL" id="FMVF01000007">
    <property type="protein sequence ID" value="SCY57639.1"/>
    <property type="molecule type" value="Genomic_DNA"/>
</dbReference>
<keyword evidence="2 4" id="KW-0808">Transferase</keyword>
<dbReference type="GO" id="GO:0006189">
    <property type="term" value="P:'de novo' IMP biosynthetic process"/>
    <property type="evidence" value="ECO:0007669"/>
    <property type="project" value="UniProtKB-UniRule"/>
</dbReference>
<accession>A0A1G5H271</accession>
<organism evidence="6 7">
    <name type="scientific">Flavobacterium caeni</name>
    <dbReference type="NCBI Taxonomy" id="490189"/>
    <lineage>
        <taxon>Bacteria</taxon>
        <taxon>Pseudomonadati</taxon>
        <taxon>Bacteroidota</taxon>
        <taxon>Flavobacteriia</taxon>
        <taxon>Flavobacteriales</taxon>
        <taxon>Flavobacteriaceae</taxon>
        <taxon>Flavobacterium</taxon>
    </lineage>
</organism>
<dbReference type="GO" id="GO:0004644">
    <property type="term" value="F:phosphoribosylglycinamide formyltransferase activity"/>
    <property type="evidence" value="ECO:0007669"/>
    <property type="project" value="UniProtKB-UniRule"/>
</dbReference>
<keyword evidence="7" id="KW-1185">Reference proteome</keyword>
<evidence type="ECO:0000256" key="4">
    <source>
        <dbReference type="HAMAP-Rule" id="MF_01930"/>
    </source>
</evidence>
<feature type="active site" description="Proton donor" evidence="4">
    <location>
        <position position="103"/>
    </location>
</feature>
<dbReference type="SUPFAM" id="SSF53328">
    <property type="entry name" value="Formyltransferase"/>
    <property type="match status" value="1"/>
</dbReference>
<dbReference type="CDD" id="cd08645">
    <property type="entry name" value="FMT_core_GART"/>
    <property type="match status" value="1"/>
</dbReference>
<proteinExistence type="inferred from homology"/>
<dbReference type="InterPro" id="IPR004607">
    <property type="entry name" value="GART"/>
</dbReference>
<sequence>MKKIVLFASGSGSNAENIIRFFAQRAHGEVVAVFCNNPHAKVIDRAENLGVPVVVFDKEALHGESVLLKLRAFGPDLIVLAGFLWMFPAHIIAAFPNQIINIHPALLPKYGGKGMYGMHVHRAIREANETETGISIHYVDPHYDEGDLIFQAKVPVEAHDTPEQIAQKVQQLEYDHFPKVIEQLLLGVNKK</sequence>
<dbReference type="PANTHER" id="PTHR43369">
    <property type="entry name" value="PHOSPHORIBOSYLGLYCINAMIDE FORMYLTRANSFERASE"/>
    <property type="match status" value="1"/>
</dbReference>
<dbReference type="RefSeq" id="WP_091141910.1">
    <property type="nucleotide sequence ID" value="NZ_FMVF01000007.1"/>
</dbReference>
<dbReference type="STRING" id="490189.SAMN02927903_01724"/>